<dbReference type="RefSeq" id="WP_338394766.1">
    <property type="nucleotide sequence ID" value="NZ_AP025315.1"/>
</dbReference>
<accession>A0AAU9DAR4</accession>
<dbReference type="EMBL" id="AP025315">
    <property type="protein sequence ID" value="BDD11644.1"/>
    <property type="molecule type" value="Genomic_DNA"/>
</dbReference>
<protein>
    <submittedName>
        <fullName evidence="1">Uncharacterized protein</fullName>
    </submittedName>
</protein>
<evidence type="ECO:0000313" key="1">
    <source>
        <dbReference type="EMBL" id="BDD11644.1"/>
    </source>
</evidence>
<dbReference type="Proteomes" id="UP001348817">
    <property type="component" value="Plasmid pFA1"/>
</dbReference>
<geneLocation type="plasmid" evidence="1 2">
    <name>pFA1</name>
</geneLocation>
<keyword evidence="1" id="KW-0614">Plasmid</keyword>
<evidence type="ECO:0000313" key="2">
    <source>
        <dbReference type="Proteomes" id="UP001348817"/>
    </source>
</evidence>
<dbReference type="AlphaFoldDB" id="A0AAU9DAR4"/>
<dbReference type="KEGG" id="fax:FUAX_40760"/>
<sequence>MRKIRTLSGQTLADVAVRESGSLEALFDLAGDNGLSVTDALGDGLELETDREAIRPETAGFFGRNGIFPATGREAVDGGGTVEPPPGPEGIGYWVIGSTFKVTKKKT</sequence>
<keyword evidence="2" id="KW-1185">Reference proteome</keyword>
<proteinExistence type="predicted"/>
<name>A0AAU9DAR4_9BACT</name>
<gene>
    <name evidence="1" type="ORF">FUAX_40760</name>
</gene>
<reference evidence="1 2" key="1">
    <citation type="submission" date="2021-12" db="EMBL/GenBank/DDBJ databases">
        <title>Genome sequencing of bacteria with rrn-lacking chromosome and rrn-plasmid.</title>
        <authorList>
            <person name="Anda M."/>
            <person name="Iwasaki W."/>
        </authorList>
    </citation>
    <scope>NUCLEOTIDE SEQUENCE [LARGE SCALE GENOMIC DNA]</scope>
    <source>
        <strain evidence="1 2">DSM 100852</strain>
        <plasmid evidence="1 2">pFA1</plasmid>
    </source>
</reference>
<organism evidence="1 2">
    <name type="scientific">Fulvitalea axinellae</name>
    <dbReference type="NCBI Taxonomy" id="1182444"/>
    <lineage>
        <taxon>Bacteria</taxon>
        <taxon>Pseudomonadati</taxon>
        <taxon>Bacteroidota</taxon>
        <taxon>Cytophagia</taxon>
        <taxon>Cytophagales</taxon>
        <taxon>Persicobacteraceae</taxon>
        <taxon>Fulvitalea</taxon>
    </lineage>
</organism>